<keyword evidence="3" id="KW-1185">Reference proteome</keyword>
<reference evidence="2 3" key="1">
    <citation type="journal article" date="2021" name="BMC Genomics">
        <title>Datura genome reveals duplications of psychoactive alkaloid biosynthetic genes and high mutation rate following tissue culture.</title>
        <authorList>
            <person name="Rajewski A."/>
            <person name="Carter-House D."/>
            <person name="Stajich J."/>
            <person name="Litt A."/>
        </authorList>
    </citation>
    <scope>NUCLEOTIDE SEQUENCE [LARGE SCALE GENOMIC DNA]</scope>
    <source>
        <strain evidence="2">AR-01</strain>
    </source>
</reference>
<dbReference type="Pfam" id="PF00903">
    <property type="entry name" value="Glyoxalase"/>
    <property type="match status" value="1"/>
</dbReference>
<evidence type="ECO:0000259" key="1">
    <source>
        <dbReference type="Pfam" id="PF00903"/>
    </source>
</evidence>
<dbReference type="Gene3D" id="3.10.180.10">
    <property type="entry name" value="2,3-Dihydroxybiphenyl 1,2-Dioxygenase, domain 1"/>
    <property type="match status" value="1"/>
</dbReference>
<protein>
    <recommendedName>
        <fullName evidence="1">Glyoxalase/fosfomycin resistance/dioxygenase domain-containing protein</fullName>
    </recommendedName>
</protein>
<dbReference type="EMBL" id="JACEIK010008754">
    <property type="protein sequence ID" value="MCE3051585.1"/>
    <property type="molecule type" value="Genomic_DNA"/>
</dbReference>
<dbReference type="InterPro" id="IPR004360">
    <property type="entry name" value="Glyas_Fos-R_dOase_dom"/>
</dbReference>
<accession>A0ABS8WL73</accession>
<dbReference type="InterPro" id="IPR029068">
    <property type="entry name" value="Glyas_Bleomycin-R_OHBP_Dase"/>
</dbReference>
<proteinExistence type="predicted"/>
<evidence type="ECO:0000313" key="2">
    <source>
        <dbReference type="EMBL" id="MCE3051585.1"/>
    </source>
</evidence>
<dbReference type="PANTHER" id="PTHR46142:SF3">
    <property type="entry name" value="F18B13.24 PROTEIN"/>
    <property type="match status" value="1"/>
</dbReference>
<organism evidence="2 3">
    <name type="scientific">Datura stramonium</name>
    <name type="common">Jimsonweed</name>
    <name type="synonym">Common thornapple</name>
    <dbReference type="NCBI Taxonomy" id="4076"/>
    <lineage>
        <taxon>Eukaryota</taxon>
        <taxon>Viridiplantae</taxon>
        <taxon>Streptophyta</taxon>
        <taxon>Embryophyta</taxon>
        <taxon>Tracheophyta</taxon>
        <taxon>Spermatophyta</taxon>
        <taxon>Magnoliopsida</taxon>
        <taxon>eudicotyledons</taxon>
        <taxon>Gunneridae</taxon>
        <taxon>Pentapetalae</taxon>
        <taxon>asterids</taxon>
        <taxon>lamiids</taxon>
        <taxon>Solanales</taxon>
        <taxon>Solanaceae</taxon>
        <taxon>Solanoideae</taxon>
        <taxon>Datureae</taxon>
        <taxon>Datura</taxon>
    </lineage>
</organism>
<dbReference type="SUPFAM" id="SSF54593">
    <property type="entry name" value="Glyoxalase/Bleomycin resistance protein/Dihydroxybiphenyl dioxygenase"/>
    <property type="match status" value="1"/>
</dbReference>
<dbReference type="Proteomes" id="UP000823775">
    <property type="component" value="Unassembled WGS sequence"/>
</dbReference>
<sequence length="122" mass="13881">MKGNTGNPLALTSLNHLPLVCTSVEESIDFYKNVLGFVPCESIDEVEMKLREMEIEYVREVVEGGGIYVDQLFFHYPDGFMVEICNCDQLPVIPLVGKIPRSCSTLNILHQPHTYYMFHSKP</sequence>
<comment type="caution">
    <text evidence="2">The sequence shown here is derived from an EMBL/GenBank/DDBJ whole genome shotgun (WGS) entry which is preliminary data.</text>
</comment>
<name>A0ABS8WL73_DATST</name>
<dbReference type="PANTHER" id="PTHR46142">
    <property type="match status" value="1"/>
</dbReference>
<feature type="domain" description="Glyoxalase/fosfomycin resistance/dioxygenase" evidence="1">
    <location>
        <begin position="14"/>
        <end position="47"/>
    </location>
</feature>
<evidence type="ECO:0000313" key="3">
    <source>
        <dbReference type="Proteomes" id="UP000823775"/>
    </source>
</evidence>
<gene>
    <name evidence="2" type="ORF">HAX54_050265</name>
</gene>